<sequence length="378" mass="43341">MQYRNFGSTGIKVSILGFGAMRLPEVETKGKYQVKEEESIEMIQRAFELGVNYVDTAYVYNEGESELVVGKALQVWRDKVYLSTKMPTWEVKKRSDYRRFLEEQLKRLKVEYIDFYHFHDLNEDRFKNIVLKHNLLREARKAKEEGLIRHISFSFHDKPEVMKRLIDIGIFESVLCQYNLLDRSNEEAMAYAKGKGLGVAVMGPVGGGRLAVSDILKEAIGPDVKSTPALALRFVFANKDVSLALSGMENKKMVEENARTASLSEPLSSKQLHIIENFVEKRKKKEEIPCTDCGYCQPCPENVAIPEIFKLINYYTVYGLREWAGKQYHNIGVGTLESGEKDERRQAEACEECGECEEKCPQKIEIMERLKEAHRVLG</sequence>
<dbReference type="AlphaFoldDB" id="X1EHU6"/>
<protein>
    <recommendedName>
        <fullName evidence="1">4Fe-4S ferredoxin-type domain-containing protein</fullName>
    </recommendedName>
</protein>
<dbReference type="PANTHER" id="PTHR43312:SF2">
    <property type="entry name" value="OXIDOREDUCTASE"/>
    <property type="match status" value="1"/>
</dbReference>
<accession>X1EHU6</accession>
<dbReference type="InterPro" id="IPR053135">
    <property type="entry name" value="AKR2_Oxidoreductase"/>
</dbReference>
<dbReference type="PROSITE" id="PS51379">
    <property type="entry name" value="4FE4S_FER_2"/>
    <property type="match status" value="1"/>
</dbReference>
<dbReference type="Gene3D" id="3.20.20.100">
    <property type="entry name" value="NADP-dependent oxidoreductase domain"/>
    <property type="match status" value="1"/>
</dbReference>
<dbReference type="Gene3D" id="1.10.1060.10">
    <property type="entry name" value="Alpha-helical ferredoxin"/>
    <property type="match status" value="1"/>
</dbReference>
<evidence type="ECO:0000259" key="1">
    <source>
        <dbReference type="PROSITE" id="PS51379"/>
    </source>
</evidence>
<dbReference type="CDD" id="cd19096">
    <property type="entry name" value="AKR_Fe-S_oxidoreductase"/>
    <property type="match status" value="1"/>
</dbReference>
<dbReference type="InterPro" id="IPR023210">
    <property type="entry name" value="NADP_OxRdtase_dom"/>
</dbReference>
<dbReference type="PROSITE" id="PS00198">
    <property type="entry name" value="4FE4S_FER_1"/>
    <property type="match status" value="1"/>
</dbReference>
<dbReference type="PANTHER" id="PTHR43312">
    <property type="entry name" value="D-THREO-ALDOSE 1-DEHYDROGENASE"/>
    <property type="match status" value="1"/>
</dbReference>
<dbReference type="GO" id="GO:0051536">
    <property type="term" value="F:iron-sulfur cluster binding"/>
    <property type="evidence" value="ECO:0007669"/>
    <property type="project" value="InterPro"/>
</dbReference>
<comment type="caution">
    <text evidence="2">The sequence shown here is derived from an EMBL/GenBank/DDBJ whole genome shotgun (WGS) entry which is preliminary data.</text>
</comment>
<dbReference type="InterPro" id="IPR017900">
    <property type="entry name" value="4Fe4S_Fe_S_CS"/>
</dbReference>
<dbReference type="InterPro" id="IPR017896">
    <property type="entry name" value="4Fe4S_Fe-S-bd"/>
</dbReference>
<evidence type="ECO:0000313" key="2">
    <source>
        <dbReference type="EMBL" id="GAH19935.1"/>
    </source>
</evidence>
<name>X1EHU6_9ZZZZ</name>
<dbReference type="Pfam" id="PF00248">
    <property type="entry name" value="Aldo_ket_red"/>
    <property type="match status" value="1"/>
</dbReference>
<proteinExistence type="predicted"/>
<dbReference type="SUPFAM" id="SSF51430">
    <property type="entry name" value="NAD(P)-linked oxidoreductase"/>
    <property type="match status" value="1"/>
</dbReference>
<gene>
    <name evidence="2" type="ORF">S03H2_01291</name>
</gene>
<dbReference type="EMBL" id="BARU01000366">
    <property type="protein sequence ID" value="GAH19935.1"/>
    <property type="molecule type" value="Genomic_DNA"/>
</dbReference>
<dbReference type="SUPFAM" id="SSF46548">
    <property type="entry name" value="alpha-helical ferredoxin"/>
    <property type="match status" value="1"/>
</dbReference>
<feature type="domain" description="4Fe-4S ferredoxin-type" evidence="1">
    <location>
        <begin position="341"/>
        <end position="369"/>
    </location>
</feature>
<reference evidence="2" key="1">
    <citation type="journal article" date="2014" name="Front. Microbiol.">
        <title>High frequency of phylogenetically diverse reductive dehalogenase-homologous genes in deep subseafloor sedimentary metagenomes.</title>
        <authorList>
            <person name="Kawai M."/>
            <person name="Futagami T."/>
            <person name="Toyoda A."/>
            <person name="Takaki Y."/>
            <person name="Nishi S."/>
            <person name="Hori S."/>
            <person name="Arai W."/>
            <person name="Tsubouchi T."/>
            <person name="Morono Y."/>
            <person name="Uchiyama I."/>
            <person name="Ito T."/>
            <person name="Fujiyama A."/>
            <person name="Inagaki F."/>
            <person name="Takami H."/>
        </authorList>
    </citation>
    <scope>NUCLEOTIDE SEQUENCE</scope>
    <source>
        <strain evidence="2">Expedition CK06-06</strain>
    </source>
</reference>
<dbReference type="InterPro" id="IPR009051">
    <property type="entry name" value="Helical_ferredxn"/>
</dbReference>
<dbReference type="InterPro" id="IPR036812">
    <property type="entry name" value="NAD(P)_OxRdtase_dom_sf"/>
</dbReference>
<dbReference type="Pfam" id="PF13187">
    <property type="entry name" value="Fer4_9"/>
    <property type="match status" value="1"/>
</dbReference>
<organism evidence="2">
    <name type="scientific">marine sediment metagenome</name>
    <dbReference type="NCBI Taxonomy" id="412755"/>
    <lineage>
        <taxon>unclassified sequences</taxon>
        <taxon>metagenomes</taxon>
        <taxon>ecological metagenomes</taxon>
    </lineage>
</organism>